<reference evidence="2 3" key="1">
    <citation type="journal article" date="2016" name="Nat. Commun.">
        <title>Thousands of microbial genomes shed light on interconnected biogeochemical processes in an aquifer system.</title>
        <authorList>
            <person name="Anantharaman K."/>
            <person name="Brown C.T."/>
            <person name="Hug L.A."/>
            <person name="Sharon I."/>
            <person name="Castelle C.J."/>
            <person name="Probst A.J."/>
            <person name="Thomas B.C."/>
            <person name="Singh A."/>
            <person name="Wilkins M.J."/>
            <person name="Karaoz U."/>
            <person name="Brodie E.L."/>
            <person name="Williams K.H."/>
            <person name="Hubbard S.S."/>
            <person name="Banfield J.F."/>
        </authorList>
    </citation>
    <scope>NUCLEOTIDE SEQUENCE [LARGE SCALE GENOMIC DNA]</scope>
</reference>
<evidence type="ECO:0000259" key="1">
    <source>
        <dbReference type="Pfam" id="PF15919"/>
    </source>
</evidence>
<dbReference type="PANTHER" id="PTHR34504">
    <property type="entry name" value="ANTITOXIN HICB"/>
    <property type="match status" value="1"/>
</dbReference>
<accession>A0A1F5JWF1</accession>
<dbReference type="AlphaFoldDB" id="A0A1F5JWF1"/>
<dbReference type="EMBL" id="MFCV01000018">
    <property type="protein sequence ID" value="OGE32938.1"/>
    <property type="molecule type" value="Genomic_DNA"/>
</dbReference>
<comment type="caution">
    <text evidence="2">The sequence shown here is derived from an EMBL/GenBank/DDBJ whole genome shotgun (WGS) entry which is preliminary data.</text>
</comment>
<dbReference type="Gene3D" id="3.30.160.250">
    <property type="match status" value="1"/>
</dbReference>
<dbReference type="STRING" id="1797768.A3C59_02000"/>
<evidence type="ECO:0000313" key="3">
    <source>
        <dbReference type="Proteomes" id="UP000176902"/>
    </source>
</evidence>
<evidence type="ECO:0000313" key="2">
    <source>
        <dbReference type="EMBL" id="OGE32938.1"/>
    </source>
</evidence>
<name>A0A1F5JWF1_9BACT</name>
<dbReference type="InterPro" id="IPR051404">
    <property type="entry name" value="TA_system_antitoxin"/>
</dbReference>
<gene>
    <name evidence="2" type="ORF">A3C59_02000</name>
</gene>
<dbReference type="SUPFAM" id="SSF143100">
    <property type="entry name" value="TTHA1013/TTHA0281-like"/>
    <property type="match status" value="1"/>
</dbReference>
<organism evidence="2 3">
    <name type="scientific">Candidatus Daviesbacteria bacterium RIFCSPHIGHO2_02_FULL_36_13</name>
    <dbReference type="NCBI Taxonomy" id="1797768"/>
    <lineage>
        <taxon>Bacteria</taxon>
        <taxon>Candidatus Daviesiibacteriota</taxon>
    </lineage>
</organism>
<dbReference type="PANTHER" id="PTHR34504:SF4">
    <property type="entry name" value="ANTITOXIN HICB"/>
    <property type="match status" value="1"/>
</dbReference>
<dbReference type="InterPro" id="IPR031807">
    <property type="entry name" value="HicB-like"/>
</dbReference>
<sequence>MKTYTYRTIIEPDDKGYHGFVPLLKGVHTSGKTIEETKKNLDEAIRCHLEGLLKDKITPPKQGDAIESIQTFTLNA</sequence>
<feature type="domain" description="HicB-like antitoxin of toxin-antitoxin system" evidence="1">
    <location>
        <begin position="6"/>
        <end position="69"/>
    </location>
</feature>
<proteinExistence type="predicted"/>
<protein>
    <recommendedName>
        <fullName evidence="1">HicB-like antitoxin of toxin-antitoxin system domain-containing protein</fullName>
    </recommendedName>
</protein>
<dbReference type="InterPro" id="IPR035069">
    <property type="entry name" value="TTHA1013/TTHA0281-like"/>
</dbReference>
<dbReference type="Proteomes" id="UP000176902">
    <property type="component" value="Unassembled WGS sequence"/>
</dbReference>
<dbReference type="Pfam" id="PF15919">
    <property type="entry name" value="HicB_lk_antitox"/>
    <property type="match status" value="1"/>
</dbReference>